<dbReference type="AlphaFoldDB" id="A0A8S3YI71"/>
<evidence type="ECO:0000313" key="7">
    <source>
        <dbReference type="EMBL" id="CAG5116384.1"/>
    </source>
</evidence>
<comment type="caution">
    <text evidence="7">The sequence shown here is derived from an EMBL/GenBank/DDBJ whole genome shotgun (WGS) entry which is preliminary data.</text>
</comment>
<feature type="transmembrane region" description="Helical" evidence="6">
    <location>
        <begin position="7"/>
        <end position="27"/>
    </location>
</feature>
<keyword evidence="5 6" id="KW-0472">Membrane</keyword>
<dbReference type="Pfam" id="PF00335">
    <property type="entry name" value="Tetraspanin"/>
    <property type="match status" value="1"/>
</dbReference>
<dbReference type="InterPro" id="IPR008952">
    <property type="entry name" value="Tetraspanin_EC2_sf"/>
</dbReference>
<evidence type="ECO:0000256" key="4">
    <source>
        <dbReference type="ARBA" id="ARBA00022989"/>
    </source>
</evidence>
<dbReference type="InterPro" id="IPR018499">
    <property type="entry name" value="Tetraspanin/Peripherin"/>
</dbReference>
<evidence type="ECO:0000256" key="6">
    <source>
        <dbReference type="RuleBase" id="RU361218"/>
    </source>
</evidence>
<comment type="subcellular location">
    <subcellularLocation>
        <location evidence="1 6">Membrane</location>
        <topology evidence="1 6">Multi-pass membrane protein</topology>
    </subcellularLocation>
</comment>
<evidence type="ECO:0000256" key="5">
    <source>
        <dbReference type="ARBA" id="ARBA00023136"/>
    </source>
</evidence>
<evidence type="ECO:0000313" key="8">
    <source>
        <dbReference type="Proteomes" id="UP000678393"/>
    </source>
</evidence>
<evidence type="ECO:0000256" key="3">
    <source>
        <dbReference type="ARBA" id="ARBA00022692"/>
    </source>
</evidence>
<dbReference type="GO" id="GO:0005886">
    <property type="term" value="C:plasma membrane"/>
    <property type="evidence" value="ECO:0007669"/>
    <property type="project" value="TreeGrafter"/>
</dbReference>
<dbReference type="InterPro" id="IPR000301">
    <property type="entry name" value="Tetraspanin_animals"/>
</dbReference>
<dbReference type="Gene3D" id="1.10.1450.10">
    <property type="entry name" value="Tetraspanin"/>
    <property type="match status" value="1"/>
</dbReference>
<protein>
    <recommendedName>
        <fullName evidence="6">Tetraspanin</fullName>
    </recommendedName>
</protein>
<dbReference type="PANTHER" id="PTHR19282:SF252">
    <property type="entry name" value="TETRASPANIN"/>
    <property type="match status" value="1"/>
</dbReference>
<organism evidence="7 8">
    <name type="scientific">Candidula unifasciata</name>
    <dbReference type="NCBI Taxonomy" id="100452"/>
    <lineage>
        <taxon>Eukaryota</taxon>
        <taxon>Metazoa</taxon>
        <taxon>Spiralia</taxon>
        <taxon>Lophotrochozoa</taxon>
        <taxon>Mollusca</taxon>
        <taxon>Gastropoda</taxon>
        <taxon>Heterobranchia</taxon>
        <taxon>Euthyneura</taxon>
        <taxon>Panpulmonata</taxon>
        <taxon>Eupulmonata</taxon>
        <taxon>Stylommatophora</taxon>
        <taxon>Helicina</taxon>
        <taxon>Helicoidea</taxon>
        <taxon>Geomitridae</taxon>
        <taxon>Candidula</taxon>
    </lineage>
</organism>
<proteinExistence type="inferred from homology"/>
<dbReference type="PANTHER" id="PTHR19282">
    <property type="entry name" value="TETRASPANIN"/>
    <property type="match status" value="1"/>
</dbReference>
<dbReference type="PRINTS" id="PR00259">
    <property type="entry name" value="TMFOUR"/>
</dbReference>
<gene>
    <name evidence="7" type="ORF">CUNI_LOCUS1942</name>
</gene>
<dbReference type="EMBL" id="CAJHNH020000248">
    <property type="protein sequence ID" value="CAG5116384.1"/>
    <property type="molecule type" value="Genomic_DNA"/>
</dbReference>
<evidence type="ECO:0000256" key="2">
    <source>
        <dbReference type="ARBA" id="ARBA00006840"/>
    </source>
</evidence>
<dbReference type="OrthoDB" id="9972904at2759"/>
<dbReference type="Proteomes" id="UP000678393">
    <property type="component" value="Unassembled WGS sequence"/>
</dbReference>
<sequence length="203" mass="22753">MITRALTMLFNSLFWINGVILLGYGVWMKAHLYKYVKISSSSQPDVAFLLIGVGAFIVLISCLGCCCTIKGYTFFMYMYAGLVFVVIIIELCTGIMLNLYRDQFQCCGIRNYTDWFRTGFSRKQTSPSVPTSCCRVSVKNCRNAYASTERGNFAASDIYTEGCLQVLVAFVEGNVVDIRDIDIGLSFFQVSVPGLMLAWEDII</sequence>
<name>A0A8S3YI71_9EUPU</name>
<reference evidence="7" key="1">
    <citation type="submission" date="2021-04" db="EMBL/GenBank/DDBJ databases">
        <authorList>
            <consortium name="Molecular Ecology Group"/>
        </authorList>
    </citation>
    <scope>NUCLEOTIDE SEQUENCE</scope>
</reference>
<comment type="similarity">
    <text evidence="2 6">Belongs to the tetraspanin (TM4SF) family.</text>
</comment>
<keyword evidence="8" id="KW-1185">Reference proteome</keyword>
<keyword evidence="3 6" id="KW-0812">Transmembrane</keyword>
<comment type="caution">
    <text evidence="6">Lacks conserved residue(s) required for the propagation of feature annotation.</text>
</comment>
<dbReference type="PIRSF" id="PIRSF002419">
    <property type="entry name" value="Tetraspanin"/>
    <property type="match status" value="1"/>
</dbReference>
<keyword evidence="4 6" id="KW-1133">Transmembrane helix</keyword>
<dbReference type="SUPFAM" id="SSF48652">
    <property type="entry name" value="Tetraspanin"/>
    <property type="match status" value="1"/>
</dbReference>
<feature type="transmembrane region" description="Helical" evidence="6">
    <location>
        <begin position="76"/>
        <end position="100"/>
    </location>
</feature>
<feature type="transmembrane region" description="Helical" evidence="6">
    <location>
        <begin position="47"/>
        <end position="69"/>
    </location>
</feature>
<evidence type="ECO:0000256" key="1">
    <source>
        <dbReference type="ARBA" id="ARBA00004141"/>
    </source>
</evidence>
<accession>A0A8S3YI71</accession>